<dbReference type="InterPro" id="IPR056635">
    <property type="entry name" value="DUF7733"/>
</dbReference>
<evidence type="ECO:0000256" key="2">
    <source>
        <dbReference type="SAM" id="Phobius"/>
    </source>
</evidence>
<accession>A0AAV0IZM2</accession>
<dbReference type="AlphaFoldDB" id="A0AAV0IZM2"/>
<protein>
    <recommendedName>
        <fullName evidence="3">DUF7733 domain-containing protein</fullName>
    </recommendedName>
</protein>
<gene>
    <name evidence="4" type="ORF">LITE_LOCUS11900</name>
</gene>
<dbReference type="Proteomes" id="UP001154282">
    <property type="component" value="Unassembled WGS sequence"/>
</dbReference>
<dbReference type="PANTHER" id="PTHR33829:SF1">
    <property type="entry name" value="TRANSMEMBRANE PROTEIN"/>
    <property type="match status" value="1"/>
</dbReference>
<feature type="region of interest" description="Disordered" evidence="1">
    <location>
        <begin position="1"/>
        <end position="45"/>
    </location>
</feature>
<dbReference type="Pfam" id="PF24867">
    <property type="entry name" value="DUF7733"/>
    <property type="match status" value="1"/>
</dbReference>
<dbReference type="PANTHER" id="PTHR33829">
    <property type="entry name" value="OSJNBA0044M19.10 PROTEIN"/>
    <property type="match status" value="1"/>
</dbReference>
<dbReference type="EMBL" id="CAMGYJ010000004">
    <property type="protein sequence ID" value="CAI0403103.1"/>
    <property type="molecule type" value="Genomic_DNA"/>
</dbReference>
<evidence type="ECO:0000313" key="4">
    <source>
        <dbReference type="EMBL" id="CAI0403103.1"/>
    </source>
</evidence>
<keyword evidence="5" id="KW-1185">Reference proteome</keyword>
<reference evidence="4" key="1">
    <citation type="submission" date="2022-08" db="EMBL/GenBank/DDBJ databases">
        <authorList>
            <person name="Gutierrez-Valencia J."/>
        </authorList>
    </citation>
    <scope>NUCLEOTIDE SEQUENCE</scope>
</reference>
<feature type="compositionally biased region" description="Basic and acidic residues" evidence="1">
    <location>
        <begin position="16"/>
        <end position="34"/>
    </location>
</feature>
<organism evidence="4 5">
    <name type="scientific">Linum tenue</name>
    <dbReference type="NCBI Taxonomy" id="586396"/>
    <lineage>
        <taxon>Eukaryota</taxon>
        <taxon>Viridiplantae</taxon>
        <taxon>Streptophyta</taxon>
        <taxon>Embryophyta</taxon>
        <taxon>Tracheophyta</taxon>
        <taxon>Spermatophyta</taxon>
        <taxon>Magnoliopsida</taxon>
        <taxon>eudicotyledons</taxon>
        <taxon>Gunneridae</taxon>
        <taxon>Pentapetalae</taxon>
        <taxon>rosids</taxon>
        <taxon>fabids</taxon>
        <taxon>Malpighiales</taxon>
        <taxon>Linaceae</taxon>
        <taxon>Linum</taxon>
    </lineage>
</organism>
<feature type="domain" description="DUF7733" evidence="3">
    <location>
        <begin position="43"/>
        <end position="81"/>
    </location>
</feature>
<evidence type="ECO:0000256" key="1">
    <source>
        <dbReference type="SAM" id="MobiDB-lite"/>
    </source>
</evidence>
<comment type="caution">
    <text evidence="4">The sequence shown here is derived from an EMBL/GenBank/DDBJ whole genome shotgun (WGS) entry which is preliminary data.</text>
</comment>
<name>A0AAV0IZM2_9ROSI</name>
<keyword evidence="2" id="KW-0812">Transmembrane</keyword>
<proteinExistence type="predicted"/>
<feature type="transmembrane region" description="Helical" evidence="2">
    <location>
        <begin position="57"/>
        <end position="77"/>
    </location>
</feature>
<keyword evidence="2" id="KW-0472">Membrane</keyword>
<sequence length="91" mass="9483">MSGGVGPSADITLPKDQQEQEQGHKFVQDNELAKSEGVGGGGGGQGWSGRALAVANMAFWGFNLFGLLLPVAVPICLKKYYAASLSKVSKD</sequence>
<keyword evidence="2" id="KW-1133">Transmembrane helix</keyword>
<evidence type="ECO:0000259" key="3">
    <source>
        <dbReference type="Pfam" id="PF24867"/>
    </source>
</evidence>
<evidence type="ECO:0000313" key="5">
    <source>
        <dbReference type="Proteomes" id="UP001154282"/>
    </source>
</evidence>